<dbReference type="Gene3D" id="2.160.10.10">
    <property type="entry name" value="Hexapeptide repeat proteins"/>
    <property type="match status" value="1"/>
</dbReference>
<dbReference type="Gene3D" id="3.40.1390.10">
    <property type="entry name" value="MurE/MurF, N-terminal domain"/>
    <property type="match status" value="1"/>
</dbReference>
<comment type="pathway">
    <text evidence="7">Bacterial outer membrane biogenesis; LPS lipid A biosynthesis.</text>
</comment>
<sequence>MLLSDLVDLIKKGNSNFISANIFEDLNINDAASLDTAVKHQISFLEENNILKEKLDQTKASAIITTNNDEIVCSLKKFNISNIIVKNPRIAFAEVLDCLYKTINFKPGIHASAVIDKTAIIGVDCHIGPNVYIGENTVIGDNNHILPGSSILGNVRIGDNNVIHPNCVIYENTTLKNNCVINSNSVIGSEGFGFIPKDGKWVKMPQKGGVKIMSFVEIGTNCCIDRPSVGFTFIDEGTKLDNLVQIGHGVKIGKNCAFAAQVGIAGGANIGDGVILAGQVGVNNRVKVGNNVIASSKCGIHCDIEDGKVISGFPAMGNKSWLRSSSIFKKLPELAKKLRQLDKQ</sequence>
<evidence type="ECO:0000313" key="10">
    <source>
        <dbReference type="EMBL" id="KGF87786.1"/>
    </source>
</evidence>
<dbReference type="CDD" id="cd03352">
    <property type="entry name" value="LbH_LpxD"/>
    <property type="match status" value="1"/>
</dbReference>
<feature type="active site" description="Proton acceptor" evidence="7">
    <location>
        <position position="248"/>
    </location>
</feature>
<dbReference type="GO" id="GO:0016020">
    <property type="term" value="C:membrane"/>
    <property type="evidence" value="ECO:0007669"/>
    <property type="project" value="GOC"/>
</dbReference>
<dbReference type="InterPro" id="IPR001451">
    <property type="entry name" value="Hexapep"/>
</dbReference>
<comment type="caution">
    <text evidence="10">The sequence shown here is derived from an EMBL/GenBank/DDBJ whole genome shotgun (WGS) entry which is preliminary data.</text>
</comment>
<dbReference type="Pfam" id="PF25087">
    <property type="entry name" value="GMPPB_C"/>
    <property type="match status" value="1"/>
</dbReference>
<dbReference type="NCBIfam" id="TIGR01853">
    <property type="entry name" value="lipid_A_lpxD"/>
    <property type="match status" value="1"/>
</dbReference>
<evidence type="ECO:0000313" key="11">
    <source>
        <dbReference type="Proteomes" id="UP000030598"/>
    </source>
</evidence>
<evidence type="ECO:0000256" key="4">
    <source>
        <dbReference type="ARBA" id="ARBA00022737"/>
    </source>
</evidence>
<comment type="similarity">
    <text evidence="7">Belongs to the transferase hexapeptide repeat family. LpxD subfamily.</text>
</comment>
<dbReference type="NCBIfam" id="NF002060">
    <property type="entry name" value="PRK00892.1"/>
    <property type="match status" value="1"/>
</dbReference>
<comment type="subunit">
    <text evidence="7">Homotrimer.</text>
</comment>
<comment type="catalytic activity">
    <reaction evidence="7">
        <text>a UDP-3-O-[(3R)-3-hydroxyacyl]-alpha-D-glucosamine + a (3R)-hydroxyacyl-[ACP] = a UDP-2-N,3-O-bis[(3R)-3-hydroxyacyl]-alpha-D-glucosamine + holo-[ACP] + H(+)</text>
        <dbReference type="Rhea" id="RHEA:53836"/>
        <dbReference type="Rhea" id="RHEA-COMP:9685"/>
        <dbReference type="Rhea" id="RHEA-COMP:9945"/>
        <dbReference type="ChEBI" id="CHEBI:15378"/>
        <dbReference type="ChEBI" id="CHEBI:64479"/>
        <dbReference type="ChEBI" id="CHEBI:78827"/>
        <dbReference type="ChEBI" id="CHEBI:137740"/>
        <dbReference type="ChEBI" id="CHEBI:137748"/>
        <dbReference type="EC" id="2.3.1.191"/>
    </reaction>
</comment>
<keyword evidence="2 7" id="KW-0441">Lipid A biosynthesis</keyword>
<protein>
    <recommendedName>
        <fullName evidence="7">UDP-3-O-acylglucosamine N-acyltransferase</fullName>
        <ecNumber evidence="7">2.3.1.191</ecNumber>
    </recommendedName>
</protein>
<dbReference type="HAMAP" id="MF_00523">
    <property type="entry name" value="LpxD"/>
    <property type="match status" value="1"/>
</dbReference>
<dbReference type="GO" id="GO:0043886">
    <property type="term" value="F:structural constituent of carboxysome shell"/>
    <property type="evidence" value="ECO:0007669"/>
    <property type="project" value="UniProtKB-ARBA"/>
</dbReference>
<evidence type="ECO:0000259" key="9">
    <source>
        <dbReference type="Pfam" id="PF25087"/>
    </source>
</evidence>
<accession>A0A0A1ZGV9</accession>
<dbReference type="InterPro" id="IPR007691">
    <property type="entry name" value="LpxD"/>
</dbReference>
<dbReference type="GO" id="GO:0016410">
    <property type="term" value="F:N-acyltransferase activity"/>
    <property type="evidence" value="ECO:0007669"/>
    <property type="project" value="InterPro"/>
</dbReference>
<dbReference type="EMBL" id="JNAH01000004">
    <property type="protein sequence ID" value="KGF87786.1"/>
    <property type="molecule type" value="Genomic_DNA"/>
</dbReference>
<evidence type="ECO:0000256" key="3">
    <source>
        <dbReference type="ARBA" id="ARBA00022679"/>
    </source>
</evidence>
<dbReference type="OrthoDB" id="9784739at2"/>
<dbReference type="RefSeq" id="WP_032524326.1">
    <property type="nucleotide sequence ID" value="NZ_CP138934.1"/>
</dbReference>
<comment type="function">
    <text evidence="7">Catalyzes the N-acylation of UDP-3-O-acylglucosamine using 3-hydroxyacyl-ACP as the acyl donor. Is involved in the biosynthesis of lipid A, a phosphorylated glycolipid that anchors the lipopolysaccharide to the outer membrane of the cell.</text>
</comment>
<dbReference type="PANTHER" id="PTHR43378">
    <property type="entry name" value="UDP-3-O-ACYLGLUCOSAMINE N-ACYLTRANSFERASE"/>
    <property type="match status" value="1"/>
</dbReference>
<dbReference type="STRING" id="59925.EU91_0819"/>
<organism evidence="10 11">
    <name type="scientific">Prochlorococcus marinus str. GP2</name>
    <dbReference type="NCBI Taxonomy" id="59925"/>
    <lineage>
        <taxon>Bacteria</taxon>
        <taxon>Bacillati</taxon>
        <taxon>Cyanobacteriota</taxon>
        <taxon>Cyanophyceae</taxon>
        <taxon>Synechococcales</taxon>
        <taxon>Prochlorococcaceae</taxon>
        <taxon>Prochlorococcus</taxon>
    </lineage>
</organism>
<evidence type="ECO:0000256" key="1">
    <source>
        <dbReference type="ARBA" id="ARBA00022516"/>
    </source>
</evidence>
<evidence type="ECO:0000256" key="5">
    <source>
        <dbReference type="ARBA" id="ARBA00023098"/>
    </source>
</evidence>
<dbReference type="Proteomes" id="UP000030598">
    <property type="component" value="Unassembled WGS sequence"/>
</dbReference>
<keyword evidence="5 7" id="KW-0443">Lipid metabolism</keyword>
<keyword evidence="1 7" id="KW-0444">Lipid biosynthesis</keyword>
<dbReference type="InterPro" id="IPR020573">
    <property type="entry name" value="UDP_GlcNAc_AcTrfase_non-rep"/>
</dbReference>
<evidence type="ECO:0000259" key="8">
    <source>
        <dbReference type="Pfam" id="PF04613"/>
    </source>
</evidence>
<dbReference type="EC" id="2.3.1.191" evidence="7"/>
<dbReference type="GO" id="GO:0103118">
    <property type="term" value="F:UDP-3-O-[(3R)-3-hydroxyacyl]-glucosamine N-acyltransferase activity"/>
    <property type="evidence" value="ECO:0007669"/>
    <property type="project" value="UniProtKB-EC"/>
</dbReference>
<dbReference type="AlphaFoldDB" id="A0A0A1ZGV9"/>
<proteinExistence type="inferred from homology"/>
<dbReference type="GO" id="GO:0009245">
    <property type="term" value="P:lipid A biosynthetic process"/>
    <property type="evidence" value="ECO:0007669"/>
    <property type="project" value="UniProtKB-UniRule"/>
</dbReference>
<dbReference type="InterPro" id="IPR011004">
    <property type="entry name" value="Trimer_LpxA-like_sf"/>
</dbReference>
<gene>
    <name evidence="7" type="primary">lpxD</name>
    <name evidence="10" type="ORF">EU91_0819</name>
</gene>
<dbReference type="UniPathway" id="UPA00973"/>
<evidence type="ECO:0000256" key="7">
    <source>
        <dbReference type="HAMAP-Rule" id="MF_00523"/>
    </source>
</evidence>
<keyword evidence="3 7" id="KW-0808">Transferase</keyword>
<keyword evidence="4 7" id="KW-0677">Repeat</keyword>
<dbReference type="SUPFAM" id="SSF51161">
    <property type="entry name" value="Trimeric LpxA-like enzymes"/>
    <property type="match status" value="1"/>
</dbReference>
<dbReference type="Pfam" id="PF04613">
    <property type="entry name" value="LpxD"/>
    <property type="match status" value="1"/>
</dbReference>
<dbReference type="InterPro" id="IPR056729">
    <property type="entry name" value="GMPPB_C"/>
</dbReference>
<evidence type="ECO:0000256" key="2">
    <source>
        <dbReference type="ARBA" id="ARBA00022556"/>
    </source>
</evidence>
<dbReference type="Pfam" id="PF00132">
    <property type="entry name" value="Hexapep"/>
    <property type="match status" value="1"/>
</dbReference>
<dbReference type="PANTHER" id="PTHR43378:SF2">
    <property type="entry name" value="UDP-3-O-ACYLGLUCOSAMINE N-ACYLTRANSFERASE 1, MITOCHONDRIAL-RELATED"/>
    <property type="match status" value="1"/>
</dbReference>
<feature type="domain" description="UDP-3-O-[3-hydroxymyristoyl] glucosamine N-acyltransferase non-repeat region" evidence="8">
    <location>
        <begin position="25"/>
        <end position="96"/>
    </location>
</feature>
<reference evidence="11" key="1">
    <citation type="journal article" date="2014" name="Sci. Data">
        <title>Genomes of diverse isolates of the marine cyanobacterium Prochlorococcus.</title>
        <authorList>
            <person name="Biller S."/>
            <person name="Berube P."/>
            <person name="Thompson J."/>
            <person name="Kelly L."/>
            <person name="Roggensack S."/>
            <person name="Awad L."/>
            <person name="Roache-Johnson K."/>
            <person name="Ding H."/>
            <person name="Giovannoni S.J."/>
            <person name="Moore L.R."/>
            <person name="Chisholm S.W."/>
        </authorList>
    </citation>
    <scope>NUCLEOTIDE SEQUENCE [LARGE SCALE GENOMIC DNA]</scope>
    <source>
        <strain evidence="11">GP2</strain>
    </source>
</reference>
<name>A0A0A1ZGV9_PROMR</name>
<keyword evidence="6 7" id="KW-0012">Acyltransferase</keyword>
<evidence type="ECO:0000256" key="6">
    <source>
        <dbReference type="ARBA" id="ARBA00023315"/>
    </source>
</evidence>
<dbReference type="eggNOG" id="COG1044">
    <property type="taxonomic scope" value="Bacteria"/>
</dbReference>
<dbReference type="GO" id="GO:0031470">
    <property type="term" value="C:carboxysome"/>
    <property type="evidence" value="ECO:0007669"/>
    <property type="project" value="UniProtKB-ARBA"/>
</dbReference>
<feature type="domain" description="Mannose-1-phosphate guanyltransferase C-terminal" evidence="9">
    <location>
        <begin position="112"/>
        <end position="190"/>
    </location>
</feature>